<dbReference type="PANTHER" id="PTHR23240">
    <property type="entry name" value="DNA CROSS-LINK REPAIR PROTEIN PSO2/SNM1-RELATED"/>
    <property type="match status" value="1"/>
</dbReference>
<dbReference type="InterPro" id="IPR036866">
    <property type="entry name" value="RibonucZ/Hydroxyglut_hydro"/>
</dbReference>
<dbReference type="GO" id="GO:0003684">
    <property type="term" value="F:damaged DNA binding"/>
    <property type="evidence" value="ECO:0000318"/>
    <property type="project" value="GO_Central"/>
</dbReference>
<feature type="compositionally biased region" description="Low complexity" evidence="4">
    <location>
        <begin position="725"/>
        <end position="746"/>
    </location>
</feature>
<organism evidence="5 6">
    <name type="scientific">Emericella nidulans (strain FGSC A4 / ATCC 38163 / CBS 112.46 / NRRL 194 / M139)</name>
    <name type="common">Aspergillus nidulans</name>
    <dbReference type="NCBI Taxonomy" id="227321"/>
    <lineage>
        <taxon>Eukaryota</taxon>
        <taxon>Fungi</taxon>
        <taxon>Dikarya</taxon>
        <taxon>Ascomycota</taxon>
        <taxon>Pezizomycotina</taxon>
        <taxon>Eurotiomycetes</taxon>
        <taxon>Eurotiomycetidae</taxon>
        <taxon>Eurotiales</taxon>
        <taxon>Aspergillaceae</taxon>
        <taxon>Aspergillus</taxon>
        <taxon>Aspergillus subgen. Nidulantes</taxon>
    </lineage>
</organism>
<evidence type="ECO:0000256" key="1">
    <source>
        <dbReference type="ARBA" id="ARBA00022722"/>
    </source>
</evidence>
<dbReference type="GO" id="GO:0035312">
    <property type="term" value="F:5'-3' DNA exonuclease activity"/>
    <property type="evidence" value="ECO:0000318"/>
    <property type="project" value="GO_Central"/>
</dbReference>
<dbReference type="STRING" id="227321.Q5BG93"/>
<keyword evidence="2" id="KW-0378">Hydrolase</keyword>
<evidence type="ECO:0000256" key="3">
    <source>
        <dbReference type="ARBA" id="ARBA00022839"/>
    </source>
</evidence>
<feature type="region of interest" description="Disordered" evidence="4">
    <location>
        <begin position="707"/>
        <end position="747"/>
    </location>
</feature>
<dbReference type="GO" id="GO:0005634">
    <property type="term" value="C:nucleus"/>
    <property type="evidence" value="ECO:0000318"/>
    <property type="project" value="GO_Central"/>
</dbReference>
<evidence type="ECO:0000256" key="4">
    <source>
        <dbReference type="SAM" id="MobiDB-lite"/>
    </source>
</evidence>
<feature type="compositionally biased region" description="Low complexity" evidence="4">
    <location>
        <begin position="572"/>
        <end position="583"/>
    </location>
</feature>
<dbReference type="PANTHER" id="PTHR23240:SF8">
    <property type="entry name" value="PROTEIN ARTEMIS"/>
    <property type="match status" value="1"/>
</dbReference>
<dbReference type="GO" id="GO:0006303">
    <property type="term" value="P:double-strand break repair via nonhomologous end joining"/>
    <property type="evidence" value="ECO:0000318"/>
    <property type="project" value="GO_Central"/>
</dbReference>
<evidence type="ECO:0000256" key="2">
    <source>
        <dbReference type="ARBA" id="ARBA00022801"/>
    </source>
</evidence>
<dbReference type="SUPFAM" id="SSF56281">
    <property type="entry name" value="Metallo-hydrolase/oxidoreductase"/>
    <property type="match status" value="1"/>
</dbReference>
<keyword evidence="1" id="KW-0540">Nuclease</keyword>
<evidence type="ECO:0000313" key="6">
    <source>
        <dbReference type="Proteomes" id="UP000000560"/>
    </source>
</evidence>
<dbReference type="GO" id="GO:0036297">
    <property type="term" value="P:interstrand cross-link repair"/>
    <property type="evidence" value="ECO:0000318"/>
    <property type="project" value="GO_Central"/>
</dbReference>
<feature type="compositionally biased region" description="Polar residues" evidence="4">
    <location>
        <begin position="488"/>
        <end position="516"/>
    </location>
</feature>
<dbReference type="OMA" id="DAHEMPL"/>
<name>Q5BG93_EMENI</name>
<dbReference type="Proteomes" id="UP000000560">
    <property type="component" value="Chromosome VIII"/>
</dbReference>
<dbReference type="KEGG" id="ani:ANIA_00437"/>
<accession>Q5BG93</accession>
<gene>
    <name evidence="5" type="ORF">ANIA_00437</name>
</gene>
<reference evidence="6" key="1">
    <citation type="journal article" date="2005" name="Nature">
        <title>Sequencing of Aspergillus nidulans and comparative analysis with A. fumigatus and A. oryzae.</title>
        <authorList>
            <person name="Galagan J.E."/>
            <person name="Calvo S.E."/>
            <person name="Cuomo C."/>
            <person name="Ma L.J."/>
            <person name="Wortman J.R."/>
            <person name="Batzoglou S."/>
            <person name="Lee S.I."/>
            <person name="Basturkmen M."/>
            <person name="Spevak C.C."/>
            <person name="Clutterbuck J."/>
            <person name="Kapitonov V."/>
            <person name="Jurka J."/>
            <person name="Scazzocchio C."/>
            <person name="Farman M."/>
            <person name="Butler J."/>
            <person name="Purcell S."/>
            <person name="Harris S."/>
            <person name="Braus G.H."/>
            <person name="Draht O."/>
            <person name="Busch S."/>
            <person name="D'Enfert C."/>
            <person name="Bouchier C."/>
            <person name="Goldman G.H."/>
            <person name="Bell-Pedersen D."/>
            <person name="Griffiths-Jones S."/>
            <person name="Doonan J.H."/>
            <person name="Yu J."/>
            <person name="Vienken K."/>
            <person name="Pain A."/>
            <person name="Freitag M."/>
            <person name="Selker E.U."/>
            <person name="Archer D.B."/>
            <person name="Penalva M.A."/>
            <person name="Oakley B.R."/>
            <person name="Momany M."/>
            <person name="Tanaka T."/>
            <person name="Kumagai T."/>
            <person name="Asai K."/>
            <person name="Machida M."/>
            <person name="Nierman W.C."/>
            <person name="Denning D.W."/>
            <person name="Caddick M."/>
            <person name="Hynes M."/>
            <person name="Paoletti M."/>
            <person name="Fischer R."/>
            <person name="Miller B."/>
            <person name="Dyer P."/>
            <person name="Sachs M.S."/>
            <person name="Osmani S.A."/>
            <person name="Birren B.W."/>
        </authorList>
    </citation>
    <scope>NUCLEOTIDE SEQUENCE [LARGE SCALE GENOMIC DNA]</scope>
    <source>
        <strain evidence="6">FGSC A4 / ATCC 38163 / CBS 112.46 / NRRL 194 / M139</strain>
    </source>
</reference>
<evidence type="ECO:0000313" key="5">
    <source>
        <dbReference type="EMBL" id="CBF89485.1"/>
    </source>
</evidence>
<feature type="region of interest" description="Disordered" evidence="4">
    <location>
        <begin position="471"/>
        <end position="589"/>
    </location>
</feature>
<keyword evidence="6" id="KW-1185">Reference proteome</keyword>
<dbReference type="HOGENOM" id="CLU_013294_1_1_1"/>
<keyword evidence="3" id="KW-0269">Exonuclease</keyword>
<dbReference type="GO" id="GO:0000723">
    <property type="term" value="P:telomere maintenance"/>
    <property type="evidence" value="ECO:0000318"/>
    <property type="project" value="GO_Central"/>
</dbReference>
<dbReference type="Gene3D" id="3.60.15.10">
    <property type="entry name" value="Ribonuclease Z/Hydroxyacylglutathione hydrolase-like"/>
    <property type="match status" value="1"/>
</dbReference>
<dbReference type="GO" id="GO:0070419">
    <property type="term" value="C:nonhomologous end joining complex"/>
    <property type="evidence" value="ECO:0000318"/>
    <property type="project" value="GO_Central"/>
</dbReference>
<dbReference type="eggNOG" id="KOG1361">
    <property type="taxonomic scope" value="Eukaryota"/>
</dbReference>
<dbReference type="GeneID" id="2876215"/>
<dbReference type="RefSeq" id="XP_658041.1">
    <property type="nucleotide sequence ID" value="XM_652949.1"/>
</dbReference>
<reference evidence="6" key="2">
    <citation type="journal article" date="2009" name="Fungal Genet. Biol.">
        <title>The 2008 update of the Aspergillus nidulans genome annotation: a community effort.</title>
        <authorList>
            <person name="Wortman J.R."/>
            <person name="Gilsenan J.M."/>
            <person name="Joardar V."/>
            <person name="Deegan J."/>
            <person name="Clutterbuck J."/>
            <person name="Andersen M.R."/>
            <person name="Archer D."/>
            <person name="Bencina M."/>
            <person name="Braus G."/>
            <person name="Coutinho P."/>
            <person name="von Dohren H."/>
            <person name="Doonan J."/>
            <person name="Driessen A.J."/>
            <person name="Durek P."/>
            <person name="Espeso E."/>
            <person name="Fekete E."/>
            <person name="Flipphi M."/>
            <person name="Estrada C.G."/>
            <person name="Geysens S."/>
            <person name="Goldman G."/>
            <person name="de Groot P.W."/>
            <person name="Hansen K."/>
            <person name="Harris S.D."/>
            <person name="Heinekamp T."/>
            <person name="Helmstaedt K."/>
            <person name="Henrissat B."/>
            <person name="Hofmann G."/>
            <person name="Homan T."/>
            <person name="Horio T."/>
            <person name="Horiuchi H."/>
            <person name="James S."/>
            <person name="Jones M."/>
            <person name="Karaffa L."/>
            <person name="Karanyi Z."/>
            <person name="Kato M."/>
            <person name="Keller N."/>
            <person name="Kelly D.E."/>
            <person name="Kiel J.A."/>
            <person name="Kim J.M."/>
            <person name="van der Klei I.J."/>
            <person name="Klis F.M."/>
            <person name="Kovalchuk A."/>
            <person name="Krasevec N."/>
            <person name="Kubicek C.P."/>
            <person name="Liu B."/>
            <person name="Maccabe A."/>
            <person name="Meyer V."/>
            <person name="Mirabito P."/>
            <person name="Miskei M."/>
            <person name="Mos M."/>
            <person name="Mullins J."/>
            <person name="Nelson D.R."/>
            <person name="Nielsen J."/>
            <person name="Oakley B.R."/>
            <person name="Osmani S.A."/>
            <person name="Pakula T."/>
            <person name="Paszewski A."/>
            <person name="Paulsen I."/>
            <person name="Pilsyk S."/>
            <person name="Pocsi I."/>
            <person name="Punt P.J."/>
            <person name="Ram A.F."/>
            <person name="Ren Q."/>
            <person name="Robellet X."/>
            <person name="Robson G."/>
            <person name="Seiboth B."/>
            <person name="van Solingen P."/>
            <person name="Specht T."/>
            <person name="Sun J."/>
            <person name="Taheri-Talesh N."/>
            <person name="Takeshita N."/>
            <person name="Ussery D."/>
            <person name="vanKuyk P.A."/>
            <person name="Visser H."/>
            <person name="van de Vondervoort P.J."/>
            <person name="de Vries R.P."/>
            <person name="Walton J."/>
            <person name="Xiang X."/>
            <person name="Xiong Y."/>
            <person name="Zeng A.P."/>
            <person name="Brandt B.W."/>
            <person name="Cornell M.J."/>
            <person name="van den Hondel C.A."/>
            <person name="Visser J."/>
            <person name="Oliver S.G."/>
            <person name="Turner G."/>
        </authorList>
    </citation>
    <scope>GENOME REANNOTATION</scope>
    <source>
        <strain evidence="6">FGSC A4 / ATCC 38163 / CBS 112.46 / NRRL 194 / M139</strain>
    </source>
</reference>
<dbReference type="AlphaFoldDB" id="Q5BG93"/>
<dbReference type="OrthoDB" id="5561659at2759"/>
<proteinExistence type="predicted"/>
<accession>C8VT94</accession>
<dbReference type="InParanoid" id="Q5BG93"/>
<dbReference type="EMBL" id="BN001308">
    <property type="protein sequence ID" value="CBF89485.1"/>
    <property type="molecule type" value="Genomic_DNA"/>
</dbReference>
<protein>
    <submittedName>
        <fullName evidence="5">DNA repair protein, putative (AFU_orthologue AFUA_1G04570)</fullName>
    </submittedName>
</protein>
<sequence length="845" mass="93409">MAPNLIDCKYAIQDRRCRHLMESSKVFASEYLHCSSNIDSSNSQSSLSLLSITSEETQNGHPLWPASSAMLTVTISKDSSPLEPLSYTAHQLPESGILESRKLHYKHLSKLLRPIPLNTPTEIDLTPKLSIRVTLLDANHCTGAVMFLIEGDGKAILYTGDIRDTTFVHTSHIPHTFPTKAEGIAELLRKLEPYPEDTNFYFRAWTFGYEEVWMALAAAFDTKASICTGLFSSSLHISVTQSGTVEAASLCGFRLGNRVVSGCLSEDERSRIHSCEPGVHCSAASSKNTVHIIPIISRTDKGADIPELGAGGGLGDLYQIHELEVPDQYSLDQLEQLCSEKIPDHEALSKAKEALSAAFRSNTKVLSLDSYGMKDAHEMPLEELVNILSRGPLSEEHRSGEPLPRTIRFPYSRHSSYAELCELIKAFKPRDIHPCTVDPLDWDEDVSMESLFGHLCSDNKFVHDQYMREMTALENGERPRKRRRRNPESPSQSTQQLTVTENSTTSQASQMSQISMRTGREINGAVPTMGGHSSSLSLDPPPIRPTIASSSPPSPPPATMAQPLEHTYRTTNNASDNGSNSDSLPIPTLSPETAKARRYTIQQAWHYLNDAQKSQSNKFQLVSLPSSWSTNGEISGPRLSISEEHDVRELVGGFSSSQPTAIYEPIASTVRQGKPPLPTSTGVGINVDEAIDNTEPDLYHNIILETDNDNGSVNETDTEHETNQHHFSQNSISSSAFASQSQSQNQGRLVEYFEEETASEEEYISDAAQGLVDPDRDLAPALQLESVLETRNRPRAQHPFLVRRESSLRNRQAAYQAAREDNYDAWAGISLVSAGNNHTEEEIEL</sequence>